<dbReference type="OrthoDB" id="430476at2759"/>
<keyword evidence="2" id="KW-1185">Reference proteome</keyword>
<dbReference type="InterPro" id="IPR036397">
    <property type="entry name" value="RNaseH_sf"/>
</dbReference>
<evidence type="ECO:0008006" key="3">
    <source>
        <dbReference type="Google" id="ProtNLM"/>
    </source>
</evidence>
<organism evidence="1 2">
    <name type="scientific">Araneus ventricosus</name>
    <name type="common">Orbweaver spider</name>
    <name type="synonym">Epeira ventricosa</name>
    <dbReference type="NCBI Taxonomy" id="182803"/>
    <lineage>
        <taxon>Eukaryota</taxon>
        <taxon>Metazoa</taxon>
        <taxon>Ecdysozoa</taxon>
        <taxon>Arthropoda</taxon>
        <taxon>Chelicerata</taxon>
        <taxon>Arachnida</taxon>
        <taxon>Araneae</taxon>
        <taxon>Araneomorphae</taxon>
        <taxon>Entelegynae</taxon>
        <taxon>Araneoidea</taxon>
        <taxon>Araneidae</taxon>
        <taxon>Araneus</taxon>
    </lineage>
</organism>
<gene>
    <name evidence="1" type="ORF">AVEN_121216_1</name>
</gene>
<accession>A0A4Y2MFT6</accession>
<dbReference type="GO" id="GO:0003676">
    <property type="term" value="F:nucleic acid binding"/>
    <property type="evidence" value="ECO:0007669"/>
    <property type="project" value="InterPro"/>
</dbReference>
<protein>
    <recommendedName>
        <fullName evidence="3">RNase H type-1 domain-containing protein</fullName>
    </recommendedName>
</protein>
<sequence>MNLLCQVFQYDLNTSNYAIDLSKSKSFALTAYTDASWAADKMDRKSISGYVIFLEDVPVTWSTTKQKCTGLSNMEAEYIALLEAVKEIVWLNIRQNGCVFLELPIMKSEIFSDKQSAICYLKKNDYLLITIIYK</sequence>
<dbReference type="CDD" id="cd09272">
    <property type="entry name" value="RNase_HI_RT_Ty1"/>
    <property type="match status" value="1"/>
</dbReference>
<dbReference type="Gene3D" id="3.30.420.10">
    <property type="entry name" value="Ribonuclease H-like superfamily/Ribonuclease H"/>
    <property type="match status" value="1"/>
</dbReference>
<name>A0A4Y2MFT6_ARAVE</name>
<dbReference type="EMBL" id="BGPR01007230">
    <property type="protein sequence ID" value="GBN25344.1"/>
    <property type="molecule type" value="Genomic_DNA"/>
</dbReference>
<dbReference type="PANTHER" id="PTHR11439:SF483">
    <property type="entry name" value="PEPTIDE SYNTHASE GLIP-LIKE, PUTATIVE (AFU_ORTHOLOGUE AFUA_3G12920)-RELATED"/>
    <property type="match status" value="1"/>
</dbReference>
<dbReference type="AlphaFoldDB" id="A0A4Y2MFT6"/>
<evidence type="ECO:0000313" key="2">
    <source>
        <dbReference type="Proteomes" id="UP000499080"/>
    </source>
</evidence>
<comment type="caution">
    <text evidence="1">The sequence shown here is derived from an EMBL/GenBank/DDBJ whole genome shotgun (WGS) entry which is preliminary data.</text>
</comment>
<dbReference type="PANTHER" id="PTHR11439">
    <property type="entry name" value="GAG-POL-RELATED RETROTRANSPOSON"/>
    <property type="match status" value="1"/>
</dbReference>
<proteinExistence type="predicted"/>
<evidence type="ECO:0000313" key="1">
    <source>
        <dbReference type="EMBL" id="GBN25344.1"/>
    </source>
</evidence>
<reference evidence="1 2" key="1">
    <citation type="journal article" date="2019" name="Sci. Rep.">
        <title>Orb-weaving spider Araneus ventricosus genome elucidates the spidroin gene catalogue.</title>
        <authorList>
            <person name="Kono N."/>
            <person name="Nakamura H."/>
            <person name="Ohtoshi R."/>
            <person name="Moran D.A.P."/>
            <person name="Shinohara A."/>
            <person name="Yoshida Y."/>
            <person name="Fujiwara M."/>
            <person name="Mori M."/>
            <person name="Tomita M."/>
            <person name="Arakawa K."/>
        </authorList>
    </citation>
    <scope>NUCLEOTIDE SEQUENCE [LARGE SCALE GENOMIC DNA]</scope>
</reference>
<dbReference type="Proteomes" id="UP000499080">
    <property type="component" value="Unassembled WGS sequence"/>
</dbReference>